<dbReference type="Gene3D" id="3.40.50.300">
    <property type="entry name" value="P-loop containing nucleotide triphosphate hydrolases"/>
    <property type="match status" value="1"/>
</dbReference>
<dbReference type="PROSITE" id="PS50051">
    <property type="entry name" value="MCM_2"/>
    <property type="match status" value="1"/>
</dbReference>
<evidence type="ECO:0000256" key="1">
    <source>
        <dbReference type="ARBA" id="ARBA00004123"/>
    </source>
</evidence>
<keyword evidence="10" id="KW-0539">Nucleus</keyword>
<dbReference type="GO" id="GO:0031261">
    <property type="term" value="C:DNA replication preinitiation complex"/>
    <property type="evidence" value="ECO:0007669"/>
    <property type="project" value="UniProtKB-ARBA"/>
</dbReference>
<evidence type="ECO:0000256" key="11">
    <source>
        <dbReference type="ARBA" id="ARBA00023306"/>
    </source>
</evidence>
<dbReference type="FunFam" id="2.20.28.10:FF:000003">
    <property type="entry name" value="DNA helicase"/>
    <property type="match status" value="1"/>
</dbReference>
<dbReference type="GO" id="GO:0003697">
    <property type="term" value="F:single-stranded DNA binding"/>
    <property type="evidence" value="ECO:0007669"/>
    <property type="project" value="TreeGrafter"/>
</dbReference>
<feature type="coiled-coil region" evidence="15">
    <location>
        <begin position="881"/>
        <end position="915"/>
    </location>
</feature>
<dbReference type="InterPro" id="IPR027925">
    <property type="entry name" value="MCM_N"/>
</dbReference>
<organism evidence="18 19">
    <name type="scientific">Acaromyces ingoldii</name>
    <dbReference type="NCBI Taxonomy" id="215250"/>
    <lineage>
        <taxon>Eukaryota</taxon>
        <taxon>Fungi</taxon>
        <taxon>Dikarya</taxon>
        <taxon>Basidiomycota</taxon>
        <taxon>Ustilaginomycotina</taxon>
        <taxon>Exobasidiomycetes</taxon>
        <taxon>Exobasidiales</taxon>
        <taxon>Cryptobasidiaceae</taxon>
        <taxon>Acaromyces</taxon>
    </lineage>
</organism>
<keyword evidence="4 14" id="KW-0235">DNA replication</keyword>
<dbReference type="Proteomes" id="UP000245768">
    <property type="component" value="Unassembled WGS sequence"/>
</dbReference>
<dbReference type="GO" id="GO:0042555">
    <property type="term" value="C:MCM complex"/>
    <property type="evidence" value="ECO:0007669"/>
    <property type="project" value="UniProtKB-UniRule"/>
</dbReference>
<evidence type="ECO:0000256" key="9">
    <source>
        <dbReference type="ARBA" id="ARBA00023125"/>
    </source>
</evidence>
<dbReference type="GO" id="GO:1990518">
    <property type="term" value="F:single-stranded 3'-5' DNA helicase activity"/>
    <property type="evidence" value="ECO:0007669"/>
    <property type="project" value="TreeGrafter"/>
</dbReference>
<evidence type="ECO:0000256" key="15">
    <source>
        <dbReference type="SAM" id="Coils"/>
    </source>
</evidence>
<dbReference type="Pfam" id="PF18263">
    <property type="entry name" value="WHD_MCM6"/>
    <property type="match status" value="1"/>
</dbReference>
<dbReference type="InterPro" id="IPR018525">
    <property type="entry name" value="MCM_CS"/>
</dbReference>
<feature type="compositionally biased region" description="Low complexity" evidence="16">
    <location>
        <begin position="1"/>
        <end position="20"/>
    </location>
</feature>
<evidence type="ECO:0000256" key="12">
    <source>
        <dbReference type="ARBA" id="ARBA00073495"/>
    </source>
</evidence>
<evidence type="ECO:0000256" key="4">
    <source>
        <dbReference type="ARBA" id="ARBA00022705"/>
    </source>
</evidence>
<dbReference type="OrthoDB" id="1744952at2759"/>
<accession>A0A316YUM5</accession>
<dbReference type="InterPro" id="IPR033762">
    <property type="entry name" value="MCM_OB"/>
</dbReference>
<dbReference type="EMBL" id="KZ819634">
    <property type="protein sequence ID" value="PWN92812.1"/>
    <property type="molecule type" value="Genomic_DNA"/>
</dbReference>
<dbReference type="RefSeq" id="XP_025380010.1">
    <property type="nucleotide sequence ID" value="XM_025519056.1"/>
</dbReference>
<dbReference type="SUPFAM" id="SSF50249">
    <property type="entry name" value="Nucleic acid-binding proteins"/>
    <property type="match status" value="1"/>
</dbReference>
<feature type="domain" description="MCM C-terminal AAA(+) ATPase" evidence="17">
    <location>
        <begin position="455"/>
        <end position="661"/>
    </location>
</feature>
<feature type="region of interest" description="Disordered" evidence="16">
    <location>
        <begin position="773"/>
        <end position="843"/>
    </location>
</feature>
<feature type="compositionally biased region" description="Low complexity" evidence="16">
    <location>
        <begin position="793"/>
        <end position="841"/>
    </location>
</feature>
<protein>
    <recommendedName>
        <fullName evidence="12 14">DNA replication licensing factor MCM6</fullName>
        <ecNumber evidence="3 14">3.6.4.12</ecNumber>
    </recommendedName>
</protein>
<name>A0A316YUM5_9BASI</name>
<evidence type="ECO:0000256" key="14">
    <source>
        <dbReference type="RuleBase" id="RU368064"/>
    </source>
</evidence>
<keyword evidence="6 14" id="KW-0378">Hydrolase</keyword>
<evidence type="ECO:0000313" key="18">
    <source>
        <dbReference type="EMBL" id="PWN92812.1"/>
    </source>
</evidence>
<dbReference type="InterPro" id="IPR001208">
    <property type="entry name" value="MCM_dom"/>
</dbReference>
<keyword evidence="19" id="KW-1185">Reference proteome</keyword>
<evidence type="ECO:0000256" key="7">
    <source>
        <dbReference type="ARBA" id="ARBA00022806"/>
    </source>
</evidence>
<keyword evidence="7 14" id="KW-0347">Helicase</keyword>
<dbReference type="FunFam" id="1.20.58.870:FF:000002">
    <property type="entry name" value="DNA helicase"/>
    <property type="match status" value="1"/>
</dbReference>
<evidence type="ECO:0000259" key="17">
    <source>
        <dbReference type="PROSITE" id="PS50051"/>
    </source>
</evidence>
<dbReference type="FunFam" id="3.40.50.300:FF:000115">
    <property type="entry name" value="DNA helicase"/>
    <property type="match status" value="1"/>
</dbReference>
<reference evidence="18 19" key="1">
    <citation type="journal article" date="2018" name="Mol. Biol. Evol.">
        <title>Broad Genomic Sampling Reveals a Smut Pathogenic Ancestry of the Fungal Clade Ustilaginomycotina.</title>
        <authorList>
            <person name="Kijpornyongpan T."/>
            <person name="Mondo S.J."/>
            <person name="Barry K."/>
            <person name="Sandor L."/>
            <person name="Lee J."/>
            <person name="Lipzen A."/>
            <person name="Pangilinan J."/>
            <person name="LaButti K."/>
            <person name="Hainaut M."/>
            <person name="Henrissat B."/>
            <person name="Grigoriev I.V."/>
            <person name="Spatafora J.W."/>
            <person name="Aime M.C."/>
        </authorList>
    </citation>
    <scope>NUCLEOTIDE SEQUENCE [LARGE SCALE GENOMIC DNA]</scope>
    <source>
        <strain evidence="18 19">MCA 4198</strain>
    </source>
</reference>
<comment type="subunit">
    <text evidence="14">Component of the MCM2-7 complex.</text>
</comment>
<dbReference type="Pfam" id="PF00493">
    <property type="entry name" value="MCM"/>
    <property type="match status" value="1"/>
</dbReference>
<evidence type="ECO:0000256" key="3">
    <source>
        <dbReference type="ARBA" id="ARBA00012551"/>
    </source>
</evidence>
<proteinExistence type="inferred from homology"/>
<feature type="region of interest" description="Disordered" evidence="16">
    <location>
        <begin position="1"/>
        <end position="91"/>
    </location>
</feature>
<dbReference type="GO" id="GO:0005524">
    <property type="term" value="F:ATP binding"/>
    <property type="evidence" value="ECO:0007669"/>
    <property type="project" value="UniProtKB-UniRule"/>
</dbReference>
<dbReference type="Pfam" id="PF14551">
    <property type="entry name" value="MCM_N"/>
    <property type="match status" value="1"/>
</dbReference>
<dbReference type="InParanoid" id="A0A316YUM5"/>
<dbReference type="SUPFAM" id="SSF52540">
    <property type="entry name" value="P-loop containing nucleoside triphosphate hydrolases"/>
    <property type="match status" value="1"/>
</dbReference>
<dbReference type="Gene3D" id="2.40.50.140">
    <property type="entry name" value="Nucleic acid-binding proteins"/>
    <property type="match status" value="1"/>
</dbReference>
<dbReference type="InterPro" id="IPR027417">
    <property type="entry name" value="P-loop_NTPase"/>
</dbReference>
<dbReference type="GO" id="GO:1902969">
    <property type="term" value="P:mitotic DNA replication"/>
    <property type="evidence" value="ECO:0007669"/>
    <property type="project" value="TreeGrafter"/>
</dbReference>
<evidence type="ECO:0000256" key="2">
    <source>
        <dbReference type="ARBA" id="ARBA00008010"/>
    </source>
</evidence>
<dbReference type="EC" id="3.6.4.12" evidence="3 14"/>
<evidence type="ECO:0000256" key="13">
    <source>
        <dbReference type="RuleBase" id="RU004070"/>
    </source>
</evidence>
<dbReference type="InterPro" id="IPR031327">
    <property type="entry name" value="MCM"/>
</dbReference>
<dbReference type="PROSITE" id="PS00847">
    <property type="entry name" value="MCM_1"/>
    <property type="match status" value="1"/>
</dbReference>
<comment type="similarity">
    <text evidence="2 13">Belongs to the MCM family.</text>
</comment>
<dbReference type="GO" id="GO:0097373">
    <property type="term" value="C:MCM core complex"/>
    <property type="evidence" value="ECO:0007669"/>
    <property type="project" value="UniProtKB-ARBA"/>
</dbReference>
<feature type="compositionally biased region" description="Polar residues" evidence="16">
    <location>
        <begin position="43"/>
        <end position="53"/>
    </location>
</feature>
<feature type="region of interest" description="Disordered" evidence="16">
    <location>
        <begin position="923"/>
        <end position="945"/>
    </location>
</feature>
<dbReference type="PRINTS" id="PR01662">
    <property type="entry name" value="MCMPROTEIN6"/>
</dbReference>
<comment type="subcellular location">
    <subcellularLocation>
        <location evidence="1 14">Nucleus</location>
    </subcellularLocation>
</comment>
<dbReference type="InterPro" id="IPR012340">
    <property type="entry name" value="NA-bd_OB-fold"/>
</dbReference>
<dbReference type="InterPro" id="IPR041562">
    <property type="entry name" value="MCM_lid"/>
</dbReference>
<sequence>MEMLSSSSALPSSPLTRSSPAGRTSGARLDPLAFDASIPSDGSMPTNNYNTNNGQGHTGGPDGGQTTDRDADDGAPASRNARPRKPINIEEIAPVVDETGERVREHFVQFLTNYVEEPLSGSPDPDGDGYSTERPYVAQISALSEFQRTTLFVDFTHLLRYQSLLAEAVSQQYYRFLPYLRRAVADLVAEVSPEYLYINAHAASTASSGLKPRDFGVSFYNLALVSGIRDLRTDSIGRLTSISGTVTRTSEVRPELIYGAFKCQECGNVVRDVEQQFKYTVPTMCHNPTCQNTKNWQLNTDQSRFADWQKVRIQENANEIPTGSMPRSLDVILRSEIVERAKAGDKCVFTGTFIVVPDVSQLGVPGVNAQIQRDAAGGRAPEGISQQGVTGLASLGVRDLTYKTAFLACMVQSGEDRKGGNVRDEGEAEDPETLMNALTEEERDELEAMVSTDDIYSRLVHSIAPTVYGHDIVKKGILLQLMGGVHKQTREGIHLRGDINICIVGDPSTSKSQFLKYVCGFLPRAVYTSGKASSAAGLTAAVVRDEETGEFTIEAGALMLADNGICAIDEFDKMDVSDQVAIHEAMEQQTISIAKAGLQATLNARTSILAAANPVGGRYNRKMTLRANVAMSAPIMSRFDLFFVVLDECNENVDMNIAQHIINVHRFKDSAIAPEFSTEAIQRYIRYARTFQPKLTPEASDVLVEKYRQLREDDAGAGGKNSYRITVRQLESMIRLSEAIARANCRQEITPAFVREAFSLLRQSIIHVEKDDINFEDEEEDDDTLLREREQQQRQQQQASSMEESMDADMSSAAATLADPATAASAPTTAAAAAETSAAPSSRRRLKITHDRYIEMLNLLVMRVNEMEKATGSGINRRDLIQWYLEQRESEIETLEQLEEERELAAKVVVKLIKDQYFIELRNDEDETQPDGDEEDLTASQEPILMVHPKVDLDNLGSSLE</sequence>
<dbReference type="PANTHER" id="PTHR11630:SF43">
    <property type="entry name" value="DNA REPLICATION LICENSING FACTOR MCM6"/>
    <property type="match status" value="1"/>
</dbReference>
<evidence type="ECO:0000256" key="6">
    <source>
        <dbReference type="ARBA" id="ARBA00022801"/>
    </source>
</evidence>
<gene>
    <name evidence="18" type="ORF">FA10DRAFT_236001</name>
</gene>
<dbReference type="FunCoup" id="A0A316YUM5">
    <property type="interactions" value="555"/>
</dbReference>
<dbReference type="CDD" id="cd17757">
    <property type="entry name" value="MCM6"/>
    <property type="match status" value="1"/>
</dbReference>
<dbReference type="InterPro" id="IPR008049">
    <property type="entry name" value="MCM6"/>
</dbReference>
<evidence type="ECO:0000256" key="8">
    <source>
        <dbReference type="ARBA" id="ARBA00022840"/>
    </source>
</evidence>
<keyword evidence="5 13" id="KW-0547">Nucleotide-binding</keyword>
<dbReference type="Gene3D" id="1.20.58.870">
    <property type="match status" value="1"/>
</dbReference>
<comment type="function">
    <text evidence="14">Acts as component of the MCM2-7 complex (MCM complex) which is the replicative helicase essential for 'once per cell cycle' DNA replication initiation and elongation in eukaryotic cells. The active ATPase sites in the MCM2-7 ring are formed through the interaction surfaces of two neighboring subunits such that a critical structure of a conserved arginine finger motif is provided in trans relative to the ATP-binding site of the Walker A box of the adjacent subunit. The six ATPase active sites, however, are likely to contribute differentially to the complex helicase activity.</text>
</comment>
<dbReference type="Gene3D" id="3.30.1640.10">
    <property type="entry name" value="mini-chromosome maintenance (MCM) complex, chain A, domain 1"/>
    <property type="match status" value="1"/>
</dbReference>
<dbReference type="AlphaFoldDB" id="A0A316YUM5"/>
<dbReference type="GeneID" id="37040972"/>
<evidence type="ECO:0000256" key="16">
    <source>
        <dbReference type="SAM" id="MobiDB-lite"/>
    </source>
</evidence>
<dbReference type="SMART" id="SM00350">
    <property type="entry name" value="MCM"/>
    <property type="match status" value="1"/>
</dbReference>
<keyword evidence="11 14" id="KW-0131">Cell cycle</keyword>
<evidence type="ECO:0000256" key="10">
    <source>
        <dbReference type="ARBA" id="ARBA00023242"/>
    </source>
</evidence>
<dbReference type="Gene3D" id="2.20.28.10">
    <property type="match status" value="1"/>
</dbReference>
<evidence type="ECO:0000256" key="5">
    <source>
        <dbReference type="ARBA" id="ARBA00022741"/>
    </source>
</evidence>
<dbReference type="PRINTS" id="PR01657">
    <property type="entry name" value="MCMFAMILY"/>
</dbReference>
<comment type="catalytic activity">
    <reaction evidence="14">
        <text>ATP + H2O = ADP + phosphate + H(+)</text>
        <dbReference type="Rhea" id="RHEA:13065"/>
        <dbReference type="ChEBI" id="CHEBI:15377"/>
        <dbReference type="ChEBI" id="CHEBI:15378"/>
        <dbReference type="ChEBI" id="CHEBI:30616"/>
        <dbReference type="ChEBI" id="CHEBI:43474"/>
        <dbReference type="ChEBI" id="CHEBI:456216"/>
        <dbReference type="EC" id="3.6.4.12"/>
    </reaction>
</comment>
<dbReference type="GO" id="GO:0043596">
    <property type="term" value="C:nuclear replication fork"/>
    <property type="evidence" value="ECO:0007669"/>
    <property type="project" value="UniProtKB-ARBA"/>
</dbReference>
<dbReference type="InterPro" id="IPR041024">
    <property type="entry name" value="Mcm6_C"/>
</dbReference>
<dbReference type="Pfam" id="PF17855">
    <property type="entry name" value="MCM_lid"/>
    <property type="match status" value="1"/>
</dbReference>
<keyword evidence="8 13" id="KW-0067">ATP-binding</keyword>
<keyword evidence="15" id="KW-0175">Coiled coil</keyword>
<dbReference type="STRING" id="215250.A0A316YUM5"/>
<dbReference type="GO" id="GO:0006279">
    <property type="term" value="P:premeiotic DNA replication"/>
    <property type="evidence" value="ECO:0007669"/>
    <property type="project" value="UniProtKB-ARBA"/>
</dbReference>
<dbReference type="GO" id="GO:0016887">
    <property type="term" value="F:ATP hydrolysis activity"/>
    <property type="evidence" value="ECO:0007669"/>
    <property type="project" value="RHEA"/>
</dbReference>
<dbReference type="GO" id="GO:0000727">
    <property type="term" value="P:double-strand break repair via break-induced replication"/>
    <property type="evidence" value="ECO:0007669"/>
    <property type="project" value="TreeGrafter"/>
</dbReference>
<dbReference type="Pfam" id="PF17207">
    <property type="entry name" value="MCM_OB"/>
    <property type="match status" value="1"/>
</dbReference>
<keyword evidence="9 13" id="KW-0238">DNA-binding</keyword>
<feature type="compositionally biased region" description="Acidic residues" evidence="16">
    <location>
        <begin position="923"/>
        <end position="937"/>
    </location>
</feature>
<dbReference type="PANTHER" id="PTHR11630">
    <property type="entry name" value="DNA REPLICATION LICENSING FACTOR MCM FAMILY MEMBER"/>
    <property type="match status" value="1"/>
</dbReference>
<evidence type="ECO:0000313" key="19">
    <source>
        <dbReference type="Proteomes" id="UP000245768"/>
    </source>
</evidence>
<dbReference type="GO" id="GO:0006270">
    <property type="term" value="P:DNA replication initiation"/>
    <property type="evidence" value="ECO:0007669"/>
    <property type="project" value="UniProtKB-UniRule"/>
</dbReference>
<feature type="compositionally biased region" description="Acidic residues" evidence="16">
    <location>
        <begin position="774"/>
        <end position="783"/>
    </location>
</feature>
<dbReference type="GO" id="GO:0005656">
    <property type="term" value="C:nuclear pre-replicative complex"/>
    <property type="evidence" value="ECO:0007669"/>
    <property type="project" value="UniProtKB-ARBA"/>
</dbReference>